<evidence type="ECO:0000313" key="1">
    <source>
        <dbReference type="EMBL" id="CZT47691.1"/>
    </source>
</evidence>
<accession>A0A1E1MF29</accession>
<sequence length="31" mass="3528">MQIEKPRFLSSERSAGHSTKAFLSSYIKTVK</sequence>
<organism evidence="1 2">
    <name type="scientific">Rhynchosporium secalis</name>
    <name type="common">Barley scald fungus</name>
    <dbReference type="NCBI Taxonomy" id="38038"/>
    <lineage>
        <taxon>Eukaryota</taxon>
        <taxon>Fungi</taxon>
        <taxon>Dikarya</taxon>
        <taxon>Ascomycota</taxon>
        <taxon>Pezizomycotina</taxon>
        <taxon>Leotiomycetes</taxon>
        <taxon>Helotiales</taxon>
        <taxon>Ploettnerulaceae</taxon>
        <taxon>Rhynchosporium</taxon>
    </lineage>
</organism>
<dbReference type="AlphaFoldDB" id="A0A1E1MF29"/>
<protein>
    <submittedName>
        <fullName evidence="1">Uncharacterized protein</fullName>
    </submittedName>
</protein>
<evidence type="ECO:0000313" key="2">
    <source>
        <dbReference type="Proteomes" id="UP000177625"/>
    </source>
</evidence>
<dbReference type="EMBL" id="FJVC01000299">
    <property type="protein sequence ID" value="CZT47691.1"/>
    <property type="molecule type" value="Genomic_DNA"/>
</dbReference>
<gene>
    <name evidence="1" type="ORF">RSE6_08279</name>
</gene>
<keyword evidence="2" id="KW-1185">Reference proteome</keyword>
<dbReference type="Proteomes" id="UP000177625">
    <property type="component" value="Unassembled WGS sequence"/>
</dbReference>
<proteinExistence type="predicted"/>
<name>A0A1E1MF29_RHYSE</name>
<reference evidence="2" key="1">
    <citation type="submission" date="2016-03" db="EMBL/GenBank/DDBJ databases">
        <authorList>
            <person name="Guldener U."/>
        </authorList>
    </citation>
    <scope>NUCLEOTIDE SEQUENCE [LARGE SCALE GENOMIC DNA]</scope>
</reference>